<feature type="compositionally biased region" description="Low complexity" evidence="1">
    <location>
        <begin position="326"/>
        <end position="335"/>
    </location>
</feature>
<feature type="region of interest" description="Disordered" evidence="1">
    <location>
        <begin position="282"/>
        <end position="303"/>
    </location>
</feature>
<keyword evidence="2" id="KW-0812">Transmembrane</keyword>
<reference evidence="3" key="1">
    <citation type="journal article" date="2021" name="Nat. Commun.">
        <title>Genetic determinants of endophytism in the Arabidopsis root mycobiome.</title>
        <authorList>
            <person name="Mesny F."/>
            <person name="Miyauchi S."/>
            <person name="Thiergart T."/>
            <person name="Pickel B."/>
            <person name="Atanasova L."/>
            <person name="Karlsson M."/>
            <person name="Huettel B."/>
            <person name="Barry K.W."/>
            <person name="Haridas S."/>
            <person name="Chen C."/>
            <person name="Bauer D."/>
            <person name="Andreopoulos W."/>
            <person name="Pangilinan J."/>
            <person name="LaButti K."/>
            <person name="Riley R."/>
            <person name="Lipzen A."/>
            <person name="Clum A."/>
            <person name="Drula E."/>
            <person name="Henrissat B."/>
            <person name="Kohler A."/>
            <person name="Grigoriev I.V."/>
            <person name="Martin F.M."/>
            <person name="Hacquard S."/>
        </authorList>
    </citation>
    <scope>NUCLEOTIDE SEQUENCE</scope>
    <source>
        <strain evidence="3">MPI-SDFR-AT-0120</strain>
    </source>
</reference>
<feature type="region of interest" description="Disordered" evidence="1">
    <location>
        <begin position="387"/>
        <end position="409"/>
    </location>
</feature>
<gene>
    <name evidence="3" type="ORF">FB567DRAFT_162557</name>
</gene>
<protein>
    <submittedName>
        <fullName evidence="3">Uncharacterized protein</fullName>
    </submittedName>
</protein>
<feature type="region of interest" description="Disordered" evidence="1">
    <location>
        <begin position="321"/>
        <end position="351"/>
    </location>
</feature>
<dbReference type="AlphaFoldDB" id="A0A8K0RGW8"/>
<keyword evidence="2" id="KW-0472">Membrane</keyword>
<dbReference type="PANTHER" id="PTHR42029">
    <property type="entry name" value="AN04G07800"/>
    <property type="match status" value="1"/>
</dbReference>
<feature type="transmembrane region" description="Helical" evidence="2">
    <location>
        <begin position="127"/>
        <end position="147"/>
    </location>
</feature>
<comment type="caution">
    <text evidence="3">The sequence shown here is derived from an EMBL/GenBank/DDBJ whole genome shotgun (WGS) entry which is preliminary data.</text>
</comment>
<feature type="transmembrane region" description="Helical" evidence="2">
    <location>
        <begin position="98"/>
        <end position="115"/>
    </location>
</feature>
<feature type="transmembrane region" description="Helical" evidence="2">
    <location>
        <begin position="210"/>
        <end position="230"/>
    </location>
</feature>
<evidence type="ECO:0000256" key="1">
    <source>
        <dbReference type="SAM" id="MobiDB-lite"/>
    </source>
</evidence>
<accession>A0A8K0RGW8</accession>
<evidence type="ECO:0000313" key="3">
    <source>
        <dbReference type="EMBL" id="KAH7093056.1"/>
    </source>
</evidence>
<name>A0A8K0RGW8_9PLEO</name>
<keyword evidence="2" id="KW-1133">Transmembrane helix</keyword>
<keyword evidence="4" id="KW-1185">Reference proteome</keyword>
<dbReference type="Proteomes" id="UP000813461">
    <property type="component" value="Unassembled WGS sequence"/>
</dbReference>
<sequence length="409" mass="45875">MCYGDMAPTIGNNLLTLAKRFPEPATTRTSPPTRDSLTVEGGYLEAWAQGYNVGSLIILILIVFCNYRSGIWLHKLILLELVLAIWHGTFIFVEDPVYGWYLSATATLLFISYFLHNVVSWLKIRPFLPLWGSRLFIISLLCVQPFWVAEAWSNFSYFNGLGSDANVRMRPWEALLRDPWWIFTTWKLIDAIKKTYGFKLCALIRINTRFGVMLLCMAFSIAFLLTDVAVSAAKVTASSGINPYWRFALVFKCASDTIFLDDFKSVLDDIVARKFSSAGNGVHRGSITPSRNTDSGHKRSRSMTRGEDFIECSALEDPFHRPVHTSISSSQSSVPKSKHLSPFSNDRPPAVPQIHVQSETTMISQARKPSHDSWNSGSTTLARPAHAVYGNENPRANDSDASLFNGRMV</sequence>
<organism evidence="3 4">
    <name type="scientific">Paraphoma chrysanthemicola</name>
    <dbReference type="NCBI Taxonomy" id="798071"/>
    <lineage>
        <taxon>Eukaryota</taxon>
        <taxon>Fungi</taxon>
        <taxon>Dikarya</taxon>
        <taxon>Ascomycota</taxon>
        <taxon>Pezizomycotina</taxon>
        <taxon>Dothideomycetes</taxon>
        <taxon>Pleosporomycetidae</taxon>
        <taxon>Pleosporales</taxon>
        <taxon>Pleosporineae</taxon>
        <taxon>Phaeosphaeriaceae</taxon>
        <taxon>Paraphoma</taxon>
    </lineage>
</organism>
<dbReference type="EMBL" id="JAGMVJ010000002">
    <property type="protein sequence ID" value="KAH7093056.1"/>
    <property type="molecule type" value="Genomic_DNA"/>
</dbReference>
<dbReference type="PANTHER" id="PTHR42029:SF3">
    <property type="entry name" value="AN04G07800"/>
    <property type="match status" value="1"/>
</dbReference>
<feature type="transmembrane region" description="Helical" evidence="2">
    <location>
        <begin position="72"/>
        <end position="92"/>
    </location>
</feature>
<dbReference type="OrthoDB" id="5420247at2759"/>
<proteinExistence type="predicted"/>
<evidence type="ECO:0000313" key="4">
    <source>
        <dbReference type="Proteomes" id="UP000813461"/>
    </source>
</evidence>
<feature type="transmembrane region" description="Helical" evidence="2">
    <location>
        <begin position="46"/>
        <end position="65"/>
    </location>
</feature>
<evidence type="ECO:0000256" key="2">
    <source>
        <dbReference type="SAM" id="Phobius"/>
    </source>
</evidence>